<accession>A0A0E9PRC2</accession>
<evidence type="ECO:0000256" key="1">
    <source>
        <dbReference type="SAM" id="SignalP"/>
    </source>
</evidence>
<dbReference type="AlphaFoldDB" id="A0A0E9PRC2"/>
<protein>
    <submittedName>
        <fullName evidence="2">Uncharacterized protein</fullName>
    </submittedName>
</protein>
<reference evidence="2" key="1">
    <citation type="submission" date="2014-11" db="EMBL/GenBank/DDBJ databases">
        <authorList>
            <person name="Amaro Gonzalez C."/>
        </authorList>
    </citation>
    <scope>NUCLEOTIDE SEQUENCE</scope>
</reference>
<feature type="chain" id="PRO_5012497809" evidence="1">
    <location>
        <begin position="16"/>
        <end position="51"/>
    </location>
</feature>
<evidence type="ECO:0000313" key="2">
    <source>
        <dbReference type="EMBL" id="JAH07059.1"/>
    </source>
</evidence>
<sequence length="51" mass="5685">MRLLNIDTLLASTASLLSMALQACLELSHGFKLHYKQPAEQKKIALELIMS</sequence>
<keyword evidence="1" id="KW-0732">Signal</keyword>
<dbReference type="EMBL" id="GBXM01101518">
    <property type="protein sequence ID" value="JAH07059.1"/>
    <property type="molecule type" value="Transcribed_RNA"/>
</dbReference>
<reference evidence="2" key="2">
    <citation type="journal article" date="2015" name="Fish Shellfish Immunol.">
        <title>Early steps in the European eel (Anguilla anguilla)-Vibrio vulnificus interaction in the gills: Role of the RtxA13 toxin.</title>
        <authorList>
            <person name="Callol A."/>
            <person name="Pajuelo D."/>
            <person name="Ebbesson L."/>
            <person name="Teles M."/>
            <person name="MacKenzie S."/>
            <person name="Amaro C."/>
        </authorList>
    </citation>
    <scope>NUCLEOTIDE SEQUENCE</scope>
</reference>
<proteinExistence type="predicted"/>
<organism evidence="2">
    <name type="scientific">Anguilla anguilla</name>
    <name type="common">European freshwater eel</name>
    <name type="synonym">Muraena anguilla</name>
    <dbReference type="NCBI Taxonomy" id="7936"/>
    <lineage>
        <taxon>Eukaryota</taxon>
        <taxon>Metazoa</taxon>
        <taxon>Chordata</taxon>
        <taxon>Craniata</taxon>
        <taxon>Vertebrata</taxon>
        <taxon>Euteleostomi</taxon>
        <taxon>Actinopterygii</taxon>
        <taxon>Neopterygii</taxon>
        <taxon>Teleostei</taxon>
        <taxon>Anguilliformes</taxon>
        <taxon>Anguillidae</taxon>
        <taxon>Anguilla</taxon>
    </lineage>
</organism>
<name>A0A0E9PRC2_ANGAN</name>
<feature type="signal peptide" evidence="1">
    <location>
        <begin position="1"/>
        <end position="15"/>
    </location>
</feature>
<dbReference type="PROSITE" id="PS51257">
    <property type="entry name" value="PROKAR_LIPOPROTEIN"/>
    <property type="match status" value="1"/>
</dbReference>